<protein>
    <submittedName>
        <fullName evidence="1">Uncharacterized protein</fullName>
    </submittedName>
</protein>
<proteinExistence type="predicted"/>
<gene>
    <name evidence="1" type="ordered locus">Acid_7052</name>
</gene>
<dbReference type="HOGENOM" id="CLU_1189284_0_0_0"/>
<organism evidence="1">
    <name type="scientific">Solibacter usitatus (strain Ellin6076)</name>
    <dbReference type="NCBI Taxonomy" id="234267"/>
    <lineage>
        <taxon>Bacteria</taxon>
        <taxon>Pseudomonadati</taxon>
        <taxon>Acidobacteriota</taxon>
        <taxon>Terriglobia</taxon>
        <taxon>Bryobacterales</taxon>
        <taxon>Solibacteraceae</taxon>
        <taxon>Candidatus Solibacter</taxon>
    </lineage>
</organism>
<name>Q01QV5_SOLUE</name>
<dbReference type="KEGG" id="sus:Acid_7052"/>
<dbReference type="eggNOG" id="ENOG50349QN">
    <property type="taxonomic scope" value="Bacteria"/>
</dbReference>
<sequence length="233" mass="26390">MLTVFAANSERAMNARSVSFFMVVVILSLRFDSNSGTRLYVPERLSGVSRKYFLKVERCRYGRTKAFELSRQSLTGERDIKSSAGAGKFLADFIAKPESMCGTAGDLWRKNLSRIPTHFGRLVFLASLREDDTGRYSHTPMIEVLGRDLADRTLRHSHHQIFAEWLNFSLSEQKSDLDDYLTASQLSPDALPYRELAPSTAHQVERQLYLTDLETLLELIRFDHGGAFSFPGA</sequence>
<reference evidence="1" key="1">
    <citation type="submission" date="2006-10" db="EMBL/GenBank/DDBJ databases">
        <title>Complete sequence of Solibacter usitatus Ellin6076.</title>
        <authorList>
            <consortium name="US DOE Joint Genome Institute"/>
            <person name="Copeland A."/>
            <person name="Lucas S."/>
            <person name="Lapidus A."/>
            <person name="Barry K."/>
            <person name="Detter J.C."/>
            <person name="Glavina del Rio T."/>
            <person name="Hammon N."/>
            <person name="Israni S."/>
            <person name="Dalin E."/>
            <person name="Tice H."/>
            <person name="Pitluck S."/>
            <person name="Thompson L.S."/>
            <person name="Brettin T."/>
            <person name="Bruce D."/>
            <person name="Han C."/>
            <person name="Tapia R."/>
            <person name="Gilna P."/>
            <person name="Schmutz J."/>
            <person name="Larimer F."/>
            <person name="Land M."/>
            <person name="Hauser L."/>
            <person name="Kyrpides N."/>
            <person name="Mikhailova N."/>
            <person name="Janssen P.H."/>
            <person name="Kuske C.R."/>
            <person name="Richardson P."/>
        </authorList>
    </citation>
    <scope>NUCLEOTIDE SEQUENCE</scope>
    <source>
        <strain evidence="1">Ellin6076</strain>
    </source>
</reference>
<accession>Q01QV5</accession>
<evidence type="ECO:0000313" key="1">
    <source>
        <dbReference type="EMBL" id="ABJ87965.1"/>
    </source>
</evidence>
<dbReference type="EMBL" id="CP000473">
    <property type="protein sequence ID" value="ABJ87965.1"/>
    <property type="molecule type" value="Genomic_DNA"/>
</dbReference>
<dbReference type="AlphaFoldDB" id="Q01QV5"/>
<dbReference type="InParanoid" id="Q01QV5"/>